<protein>
    <submittedName>
        <fullName evidence="1">Phosphatase YihX</fullName>
    </submittedName>
</protein>
<gene>
    <name evidence="1" type="ORF">UX92_C0014G0003</name>
</gene>
<dbReference type="SFLD" id="SFLDG01129">
    <property type="entry name" value="C1.5:_HAD__Beta-PGM__Phosphata"/>
    <property type="match status" value="1"/>
</dbReference>
<dbReference type="PANTHER" id="PTHR43611">
    <property type="entry name" value="ALPHA-D-GLUCOSE 1-PHOSPHATE PHOSPHATASE"/>
    <property type="match status" value="1"/>
</dbReference>
<organism evidence="1 2">
    <name type="scientific">Candidatus Amesbacteria bacterium GW2011_GWA1_47_20</name>
    <dbReference type="NCBI Taxonomy" id="1618354"/>
    <lineage>
        <taxon>Bacteria</taxon>
        <taxon>Candidatus Amesiibacteriota</taxon>
    </lineage>
</organism>
<dbReference type="Pfam" id="PF00702">
    <property type="entry name" value="Hydrolase"/>
    <property type="match status" value="1"/>
</dbReference>
<dbReference type="EMBL" id="LCOA01000014">
    <property type="protein sequence ID" value="KKU69112.1"/>
    <property type="molecule type" value="Genomic_DNA"/>
</dbReference>
<dbReference type="AlphaFoldDB" id="A0A0G1SI57"/>
<dbReference type="SUPFAM" id="SSF56784">
    <property type="entry name" value="HAD-like"/>
    <property type="match status" value="1"/>
</dbReference>
<evidence type="ECO:0000313" key="2">
    <source>
        <dbReference type="Proteomes" id="UP000034565"/>
    </source>
</evidence>
<dbReference type="Gene3D" id="1.10.150.240">
    <property type="entry name" value="Putative phosphatase, domain 2"/>
    <property type="match status" value="1"/>
</dbReference>
<dbReference type="SFLD" id="SFLDS00003">
    <property type="entry name" value="Haloacid_Dehalogenase"/>
    <property type="match status" value="1"/>
</dbReference>
<dbReference type="PANTHER" id="PTHR43611:SF3">
    <property type="entry name" value="FLAVIN MONONUCLEOTIDE HYDROLASE 1, CHLOROPLATIC"/>
    <property type="match status" value="1"/>
</dbReference>
<dbReference type="InterPro" id="IPR023198">
    <property type="entry name" value="PGP-like_dom2"/>
</dbReference>
<dbReference type="InterPro" id="IPR036412">
    <property type="entry name" value="HAD-like_sf"/>
</dbReference>
<reference evidence="1 2" key="1">
    <citation type="journal article" date="2015" name="Nature">
        <title>rRNA introns, odd ribosomes, and small enigmatic genomes across a large radiation of phyla.</title>
        <authorList>
            <person name="Brown C.T."/>
            <person name="Hug L.A."/>
            <person name="Thomas B.C."/>
            <person name="Sharon I."/>
            <person name="Castelle C.J."/>
            <person name="Singh A."/>
            <person name="Wilkins M.J."/>
            <person name="Williams K.H."/>
            <person name="Banfield J.F."/>
        </authorList>
    </citation>
    <scope>NUCLEOTIDE SEQUENCE [LARGE SCALE GENOMIC DNA]</scope>
</reference>
<accession>A0A0G1SI57</accession>
<comment type="caution">
    <text evidence="1">The sequence shown here is derived from an EMBL/GenBank/DDBJ whole genome shotgun (WGS) entry which is preliminary data.</text>
</comment>
<name>A0A0G1SI57_9BACT</name>
<evidence type="ECO:0000313" key="1">
    <source>
        <dbReference type="EMBL" id="KKU69112.1"/>
    </source>
</evidence>
<sequence length="192" mass="22440">MYKTVIFDLNGVFLQSEPLSKRFEEKFGVTKDQFLPALKEIMAVVRKPNAPAAFTLWKPYLDQWQVSLSEQQFFDFWFSGEYLVPELVEYAQELKNGGVKVFLLSNNFKERTEFYRKNFPQIFQCVDKAYFSWESGFVKPSVESLQLVLSENSLRSEECIYFDDSDDNIKVAQSLGITAEKWTNLVEAKKRC</sequence>
<dbReference type="Gene3D" id="3.40.50.1000">
    <property type="entry name" value="HAD superfamily/HAD-like"/>
    <property type="match status" value="1"/>
</dbReference>
<dbReference type="InterPro" id="IPR023214">
    <property type="entry name" value="HAD_sf"/>
</dbReference>
<dbReference type="Proteomes" id="UP000034565">
    <property type="component" value="Unassembled WGS sequence"/>
</dbReference>
<proteinExistence type="predicted"/>